<dbReference type="WBParaSite" id="RSKR_0000536200.1">
    <property type="protein sequence ID" value="RSKR_0000536200.1"/>
    <property type="gene ID" value="RSKR_0000536200"/>
</dbReference>
<evidence type="ECO:0000313" key="1">
    <source>
        <dbReference type="Proteomes" id="UP000095286"/>
    </source>
</evidence>
<evidence type="ECO:0000313" key="2">
    <source>
        <dbReference type="WBParaSite" id="RSKR_0000536200.1"/>
    </source>
</evidence>
<accession>A0AC35TXC0</accession>
<name>A0AC35TXC0_9BILA</name>
<sequence>MTGKETHILLINQIDLCPKTCFRCPGPDSDTFNTPSCQDKDVSCRAKKRLCRSTNKSVSGRIKKQCPKTCNLCDSSGVEEDTSCENKQIECHSIKFLCKSRNKGYLKFMRKHCPSTCSLCKELENDEEEAGCSDVDKNCQEKLDLCDHPTFSKAMNKDCKASCSVC</sequence>
<reference evidence="2" key="1">
    <citation type="submission" date="2016-11" db="UniProtKB">
        <authorList>
            <consortium name="WormBaseParasite"/>
        </authorList>
    </citation>
    <scope>IDENTIFICATION</scope>
    <source>
        <strain evidence="2">KR3021</strain>
    </source>
</reference>
<protein>
    <submittedName>
        <fullName evidence="2">ShKT domain-containing protein</fullName>
    </submittedName>
</protein>
<organism evidence="1 2">
    <name type="scientific">Rhabditophanes sp. KR3021</name>
    <dbReference type="NCBI Taxonomy" id="114890"/>
    <lineage>
        <taxon>Eukaryota</taxon>
        <taxon>Metazoa</taxon>
        <taxon>Ecdysozoa</taxon>
        <taxon>Nematoda</taxon>
        <taxon>Chromadorea</taxon>
        <taxon>Rhabditida</taxon>
        <taxon>Tylenchina</taxon>
        <taxon>Panagrolaimomorpha</taxon>
        <taxon>Strongyloidoidea</taxon>
        <taxon>Alloionematidae</taxon>
        <taxon>Rhabditophanes</taxon>
    </lineage>
</organism>
<proteinExistence type="predicted"/>
<dbReference type="Proteomes" id="UP000095286">
    <property type="component" value="Unplaced"/>
</dbReference>